<reference evidence="4" key="1">
    <citation type="journal article" date="2023" name="Int. J. Syst. Evol. Microbiol.">
        <title>Methylocystis iwaonis sp. nov., a type II methane-oxidizing bacterium from surface soil of a rice paddy field in Japan, and emended description of the genus Methylocystis (ex Whittenbury et al. 1970) Bowman et al. 1993.</title>
        <authorList>
            <person name="Kaise H."/>
            <person name="Sawadogo J.B."/>
            <person name="Alam M.S."/>
            <person name="Ueno C."/>
            <person name="Dianou D."/>
            <person name="Shinjo R."/>
            <person name="Asakawa S."/>
        </authorList>
    </citation>
    <scope>NUCLEOTIDE SEQUENCE</scope>
    <source>
        <strain evidence="4">LMG27198</strain>
    </source>
</reference>
<dbReference type="EMBL" id="BSEC01000001">
    <property type="protein sequence ID" value="GLI92303.1"/>
    <property type="molecule type" value="Genomic_DNA"/>
</dbReference>
<dbReference type="NCBIfam" id="TIGR00377">
    <property type="entry name" value="ant_ant_sig"/>
    <property type="match status" value="1"/>
</dbReference>
<name>A0A9W6LR98_9HYPH</name>
<dbReference type="CDD" id="cd07043">
    <property type="entry name" value="STAS_anti-anti-sigma_factors"/>
    <property type="match status" value="1"/>
</dbReference>
<protein>
    <recommendedName>
        <fullName evidence="2">Anti-sigma factor antagonist</fullName>
    </recommendedName>
</protein>
<comment type="similarity">
    <text evidence="1 2">Belongs to the anti-sigma-factor antagonist family.</text>
</comment>
<dbReference type="InterPro" id="IPR002645">
    <property type="entry name" value="STAS_dom"/>
</dbReference>
<sequence length="112" mass="11517">MDVTHEVLNELLVIRPQSRIDSSTASAFEARCASLIDEGPAKVVIDFSNVDYISSAGLRALLVAAKKARSQGGALTLCGLSGGVRDVMAVSGFDTILGAHSDVSEARAALGG</sequence>
<evidence type="ECO:0000256" key="1">
    <source>
        <dbReference type="ARBA" id="ARBA00009013"/>
    </source>
</evidence>
<dbReference type="Gene3D" id="3.30.750.24">
    <property type="entry name" value="STAS domain"/>
    <property type="match status" value="1"/>
</dbReference>
<dbReference type="GO" id="GO:0043856">
    <property type="term" value="F:anti-sigma factor antagonist activity"/>
    <property type="evidence" value="ECO:0007669"/>
    <property type="project" value="InterPro"/>
</dbReference>
<dbReference type="Proteomes" id="UP001144323">
    <property type="component" value="Unassembled WGS sequence"/>
</dbReference>
<dbReference type="PANTHER" id="PTHR33495:SF2">
    <property type="entry name" value="ANTI-SIGMA FACTOR ANTAGONIST TM_1081-RELATED"/>
    <property type="match status" value="1"/>
</dbReference>
<keyword evidence="5" id="KW-1185">Reference proteome</keyword>
<dbReference type="PROSITE" id="PS50801">
    <property type="entry name" value="STAS"/>
    <property type="match status" value="1"/>
</dbReference>
<proteinExistence type="inferred from homology"/>
<dbReference type="InterPro" id="IPR003658">
    <property type="entry name" value="Anti-sigma_ant"/>
</dbReference>
<evidence type="ECO:0000313" key="5">
    <source>
        <dbReference type="Proteomes" id="UP001144323"/>
    </source>
</evidence>
<dbReference type="PANTHER" id="PTHR33495">
    <property type="entry name" value="ANTI-SIGMA FACTOR ANTAGONIST TM_1081-RELATED-RELATED"/>
    <property type="match status" value="1"/>
</dbReference>
<evidence type="ECO:0000259" key="3">
    <source>
        <dbReference type="PROSITE" id="PS50801"/>
    </source>
</evidence>
<accession>A0A9W6LR98</accession>
<dbReference type="AlphaFoldDB" id="A0A9W6LR98"/>
<gene>
    <name evidence="4" type="ORF">LMG27198_12950</name>
</gene>
<dbReference type="Pfam" id="PF01740">
    <property type="entry name" value="STAS"/>
    <property type="match status" value="1"/>
</dbReference>
<dbReference type="RefSeq" id="WP_281801432.1">
    <property type="nucleotide sequence ID" value="NZ_BSEC01000001.1"/>
</dbReference>
<comment type="caution">
    <text evidence="4">The sequence shown here is derived from an EMBL/GenBank/DDBJ whole genome shotgun (WGS) entry which is preliminary data.</text>
</comment>
<evidence type="ECO:0000256" key="2">
    <source>
        <dbReference type="RuleBase" id="RU003749"/>
    </source>
</evidence>
<feature type="domain" description="STAS" evidence="3">
    <location>
        <begin position="1"/>
        <end position="110"/>
    </location>
</feature>
<dbReference type="InterPro" id="IPR036513">
    <property type="entry name" value="STAS_dom_sf"/>
</dbReference>
<dbReference type="SUPFAM" id="SSF52091">
    <property type="entry name" value="SpoIIaa-like"/>
    <property type="match status" value="1"/>
</dbReference>
<organism evidence="4 5">
    <name type="scientific">Methylocystis echinoides</name>
    <dbReference type="NCBI Taxonomy" id="29468"/>
    <lineage>
        <taxon>Bacteria</taxon>
        <taxon>Pseudomonadati</taxon>
        <taxon>Pseudomonadota</taxon>
        <taxon>Alphaproteobacteria</taxon>
        <taxon>Hyphomicrobiales</taxon>
        <taxon>Methylocystaceae</taxon>
        <taxon>Methylocystis</taxon>
    </lineage>
</organism>
<evidence type="ECO:0000313" key="4">
    <source>
        <dbReference type="EMBL" id="GLI92303.1"/>
    </source>
</evidence>